<keyword evidence="1" id="KW-1133">Transmembrane helix</keyword>
<keyword evidence="1" id="KW-0812">Transmembrane</keyword>
<evidence type="ECO:0000256" key="1">
    <source>
        <dbReference type="SAM" id="Phobius"/>
    </source>
</evidence>
<organism evidence="2 3">
    <name type="scientific">Streptomyces violaceusniger</name>
    <dbReference type="NCBI Taxonomy" id="68280"/>
    <lineage>
        <taxon>Bacteria</taxon>
        <taxon>Bacillati</taxon>
        <taxon>Actinomycetota</taxon>
        <taxon>Actinomycetes</taxon>
        <taxon>Kitasatosporales</taxon>
        <taxon>Streptomycetaceae</taxon>
        <taxon>Streptomyces</taxon>
        <taxon>Streptomyces violaceusniger group</taxon>
    </lineage>
</organism>
<name>A0A0X3VIN1_STRVO</name>
<dbReference type="AlphaFoldDB" id="A0A0X3VIN1"/>
<evidence type="ECO:0000313" key="3">
    <source>
        <dbReference type="Proteomes" id="UP000053413"/>
    </source>
</evidence>
<feature type="transmembrane region" description="Helical" evidence="1">
    <location>
        <begin position="34"/>
        <end position="53"/>
    </location>
</feature>
<evidence type="ECO:0000313" key="2">
    <source>
        <dbReference type="EMBL" id="KUL43316.1"/>
    </source>
</evidence>
<sequence length="64" mass="6197">MQGTADTAMNVVAALGAGLAGPLMNAIGFGGPNAFPATPVLPVVIFSGVLARAHRRAGPGAARA</sequence>
<gene>
    <name evidence="2" type="ORF">ADL28_43850</name>
</gene>
<proteinExistence type="predicted"/>
<dbReference type="EMBL" id="LLZJ01000428">
    <property type="protein sequence ID" value="KUL43316.1"/>
    <property type="molecule type" value="Genomic_DNA"/>
</dbReference>
<comment type="caution">
    <text evidence="2">The sequence shown here is derived from an EMBL/GenBank/DDBJ whole genome shotgun (WGS) entry which is preliminary data.</text>
</comment>
<reference evidence="3" key="1">
    <citation type="submission" date="2015-10" db="EMBL/GenBank/DDBJ databases">
        <authorList>
            <person name="Ju K.-S."/>
            <person name="Doroghazi J.R."/>
            <person name="Metcalf W.W."/>
        </authorList>
    </citation>
    <scope>NUCLEOTIDE SEQUENCE [LARGE SCALE GENOMIC DNA]</scope>
    <source>
        <strain evidence="3">NRRL F-8817</strain>
    </source>
</reference>
<protein>
    <submittedName>
        <fullName evidence="2">Uncharacterized protein</fullName>
    </submittedName>
</protein>
<keyword evidence="1" id="KW-0472">Membrane</keyword>
<feature type="transmembrane region" description="Helical" evidence="1">
    <location>
        <begin position="7"/>
        <end position="28"/>
    </location>
</feature>
<accession>A0A0X3VIN1</accession>
<dbReference type="Proteomes" id="UP000053413">
    <property type="component" value="Unassembled WGS sequence"/>
</dbReference>